<dbReference type="OrthoDB" id="9797097at2"/>
<reference evidence="10 11" key="1">
    <citation type="submission" date="2018-06" db="EMBL/GenBank/DDBJ databases">
        <title>Genomic Encyclopedia of Archaeal and Bacterial Type Strains, Phase II (KMG-II): from individual species to whole genera.</title>
        <authorList>
            <person name="Goeker M."/>
        </authorList>
    </citation>
    <scope>NUCLEOTIDE SEQUENCE [LARGE SCALE GENOMIC DNA]</scope>
    <source>
        <strain evidence="10 11">T4</strain>
    </source>
</reference>
<dbReference type="PANTHER" id="PTHR43047">
    <property type="entry name" value="TWO-COMPONENT HISTIDINE PROTEIN KINASE"/>
    <property type="match status" value="1"/>
</dbReference>
<dbReference type="CDD" id="cd16922">
    <property type="entry name" value="HATPase_EvgS-ArcB-TorS-like"/>
    <property type="match status" value="1"/>
</dbReference>
<dbReference type="InterPro" id="IPR036641">
    <property type="entry name" value="HPT_dom_sf"/>
</dbReference>
<dbReference type="PANTHER" id="PTHR43047:SF64">
    <property type="entry name" value="HISTIDINE KINASE CONTAINING CHEY-HOMOLOGOUS RECEIVER DOMAIN AND PAS DOMAIN-RELATED"/>
    <property type="match status" value="1"/>
</dbReference>
<evidence type="ECO:0000256" key="6">
    <source>
        <dbReference type="PROSITE-ProRule" id="PRU00169"/>
    </source>
</evidence>
<dbReference type="Gene3D" id="1.20.120.160">
    <property type="entry name" value="HPT domain"/>
    <property type="match status" value="1"/>
</dbReference>
<evidence type="ECO:0000259" key="9">
    <source>
        <dbReference type="PROSITE" id="PS50110"/>
    </source>
</evidence>
<protein>
    <recommendedName>
        <fullName evidence="2">histidine kinase</fullName>
        <ecNumber evidence="2">2.7.13.3</ecNumber>
    </recommendedName>
</protein>
<evidence type="ECO:0000259" key="8">
    <source>
        <dbReference type="PROSITE" id="PS50109"/>
    </source>
</evidence>
<dbReference type="Pfam" id="PF00072">
    <property type="entry name" value="Response_reg"/>
    <property type="match status" value="1"/>
</dbReference>
<keyword evidence="4" id="KW-0808">Transferase</keyword>
<dbReference type="InterPro" id="IPR004358">
    <property type="entry name" value="Sig_transdc_His_kin-like_C"/>
</dbReference>
<evidence type="ECO:0000256" key="5">
    <source>
        <dbReference type="ARBA" id="ARBA00022777"/>
    </source>
</evidence>
<dbReference type="PROSITE" id="PS50110">
    <property type="entry name" value="RESPONSE_REGULATORY"/>
    <property type="match status" value="1"/>
</dbReference>
<dbReference type="Gene3D" id="1.10.287.130">
    <property type="match status" value="1"/>
</dbReference>
<keyword evidence="7" id="KW-0472">Membrane</keyword>
<feature type="transmembrane region" description="Helical" evidence="7">
    <location>
        <begin position="12"/>
        <end position="33"/>
    </location>
</feature>
<dbReference type="CDD" id="cd00082">
    <property type="entry name" value="HisKA"/>
    <property type="match status" value="1"/>
</dbReference>
<dbReference type="InterPro" id="IPR003661">
    <property type="entry name" value="HisK_dim/P_dom"/>
</dbReference>
<dbReference type="InterPro" id="IPR036890">
    <property type="entry name" value="HATPase_C_sf"/>
</dbReference>
<dbReference type="InterPro" id="IPR001789">
    <property type="entry name" value="Sig_transdc_resp-reg_receiver"/>
</dbReference>
<comment type="catalytic activity">
    <reaction evidence="1">
        <text>ATP + protein L-histidine = ADP + protein N-phospho-L-histidine.</text>
        <dbReference type="EC" id="2.7.13.3"/>
    </reaction>
</comment>
<feature type="modified residue" description="4-aspartylphosphate" evidence="6">
    <location>
        <position position="631"/>
    </location>
</feature>
<dbReference type="SMART" id="SM00388">
    <property type="entry name" value="HisKA"/>
    <property type="match status" value="1"/>
</dbReference>
<accession>A0A326RXH3</accession>
<dbReference type="SMART" id="SM00387">
    <property type="entry name" value="HATPase_c"/>
    <property type="match status" value="1"/>
</dbReference>
<keyword evidence="7" id="KW-1133">Transmembrane helix</keyword>
<name>A0A326RXH3_9BACT</name>
<dbReference type="PROSITE" id="PS50109">
    <property type="entry name" value="HIS_KIN"/>
    <property type="match status" value="1"/>
</dbReference>
<dbReference type="InterPro" id="IPR011006">
    <property type="entry name" value="CheY-like_superfamily"/>
</dbReference>
<dbReference type="FunFam" id="3.30.565.10:FF:000010">
    <property type="entry name" value="Sensor histidine kinase RcsC"/>
    <property type="match status" value="1"/>
</dbReference>
<dbReference type="EMBL" id="QKTX01000013">
    <property type="protein sequence ID" value="PZV79724.1"/>
    <property type="molecule type" value="Genomic_DNA"/>
</dbReference>
<keyword evidence="3 6" id="KW-0597">Phosphoprotein</keyword>
<gene>
    <name evidence="10" type="ORF">CLV31_11339</name>
</gene>
<dbReference type="SMART" id="SM00448">
    <property type="entry name" value="REC"/>
    <property type="match status" value="1"/>
</dbReference>
<keyword evidence="5 10" id="KW-0418">Kinase</keyword>
<dbReference type="Gene3D" id="3.30.565.10">
    <property type="entry name" value="Histidine kinase-like ATPase, C-terminal domain"/>
    <property type="match status" value="1"/>
</dbReference>
<keyword evidence="7" id="KW-0812">Transmembrane</keyword>
<dbReference type="InterPro" id="IPR005467">
    <property type="entry name" value="His_kinase_dom"/>
</dbReference>
<evidence type="ECO:0000256" key="7">
    <source>
        <dbReference type="SAM" id="Phobius"/>
    </source>
</evidence>
<sequence>MTTITSTGRKVVLGFFVATIFLIAVAGLTYISLNRLVESIDQMAQPNQKLDLLNSLQEEVFKITQIGSESSITDVRIKDSTVLFLEAKLNLLDSLTSDSLETKSIQSIRENLALLINGYLDLYEVKKNLANRNFSQEALRRLEISIRRRALAMETQPLRDLNPRRLMNSELQQQAQANLERQSSMLSTDEDRIIRYLQQFQKQNSGASQQTRTANLDSVLFSLSRVMGRIYREESSQRQTLARLESDIFQKQASLTSTIQTLIGELQGQTIKTSNEQSQQAGSLVADVTFFLVMVVVLAVLATLVLVFSILREIKTNRRYQEDLEISRQKSEELARSKQEFLANMSHEIRNPLHLIQGYRNVLKNTALTADQLSHLQMIEFASDTLKEIVDDILDFSKLEAGKLKLENYPFDPISLFENIQNFFELSAKEKKLSFDWNIDLPEEQWLVGDELRLKQILNNLLSNAFKFTKEGGIGVSVKWMSGWLHLDVQDSGIGMKPKELEKVFKEFDQADTSVSRKFGGTGLGLAIVKRLVDLMKGTLEVESQVGKGTLMRVRIPMETSPVPEWTGAKSSAETIDLQGVRVLLVDDDAVGLRYLQLVLEYFGAQVESYQGGAAFRDTFSVSQFDFALIDIQMPEVSGYEVVKSLKSMDFYGGLPVLAMTANVFVEEREKLQEHGFWDVIIKPFQETDLIEKLGTIFPERTKAKEIKETVAVEDLSQPFHLGDLEKFCMGDEDLLLDIVRDLIRTTESDLERLSKARLNDRWDEVLEICHQLGSRLGQIKSPASPYARKVENSLKINTKTGINEALNSLDQLTRETLNALKEKINQTA</sequence>
<evidence type="ECO:0000313" key="10">
    <source>
        <dbReference type="EMBL" id="PZV79724.1"/>
    </source>
</evidence>
<dbReference type="Proteomes" id="UP000248917">
    <property type="component" value="Unassembled WGS sequence"/>
</dbReference>
<evidence type="ECO:0000313" key="11">
    <source>
        <dbReference type="Proteomes" id="UP000248917"/>
    </source>
</evidence>
<organism evidence="10 11">
    <name type="scientific">Algoriphagus aquaeductus</name>
    <dbReference type="NCBI Taxonomy" id="475299"/>
    <lineage>
        <taxon>Bacteria</taxon>
        <taxon>Pseudomonadati</taxon>
        <taxon>Bacteroidota</taxon>
        <taxon>Cytophagia</taxon>
        <taxon>Cytophagales</taxon>
        <taxon>Cyclobacteriaceae</taxon>
        <taxon>Algoriphagus</taxon>
    </lineage>
</organism>
<dbReference type="SUPFAM" id="SSF47384">
    <property type="entry name" value="Homodimeric domain of signal transducing histidine kinase"/>
    <property type="match status" value="1"/>
</dbReference>
<feature type="domain" description="Histidine kinase" evidence="8">
    <location>
        <begin position="344"/>
        <end position="560"/>
    </location>
</feature>
<dbReference type="GO" id="GO:0000155">
    <property type="term" value="F:phosphorelay sensor kinase activity"/>
    <property type="evidence" value="ECO:0007669"/>
    <property type="project" value="InterPro"/>
</dbReference>
<dbReference type="Pfam" id="PF02518">
    <property type="entry name" value="HATPase_c"/>
    <property type="match status" value="1"/>
</dbReference>
<dbReference type="CDD" id="cd17546">
    <property type="entry name" value="REC_hyHK_CKI1_RcsC-like"/>
    <property type="match status" value="1"/>
</dbReference>
<dbReference type="Pfam" id="PF00512">
    <property type="entry name" value="HisKA"/>
    <property type="match status" value="1"/>
</dbReference>
<dbReference type="EC" id="2.7.13.3" evidence="2"/>
<dbReference type="SUPFAM" id="SSF52172">
    <property type="entry name" value="CheY-like"/>
    <property type="match status" value="1"/>
</dbReference>
<feature type="domain" description="Response regulatory" evidence="9">
    <location>
        <begin position="582"/>
        <end position="698"/>
    </location>
</feature>
<evidence type="ECO:0000256" key="1">
    <source>
        <dbReference type="ARBA" id="ARBA00000085"/>
    </source>
</evidence>
<comment type="caution">
    <text evidence="10">The sequence shown here is derived from an EMBL/GenBank/DDBJ whole genome shotgun (WGS) entry which is preliminary data.</text>
</comment>
<dbReference type="PRINTS" id="PR00344">
    <property type="entry name" value="BCTRLSENSOR"/>
</dbReference>
<evidence type="ECO:0000256" key="4">
    <source>
        <dbReference type="ARBA" id="ARBA00022679"/>
    </source>
</evidence>
<proteinExistence type="predicted"/>
<feature type="transmembrane region" description="Helical" evidence="7">
    <location>
        <begin position="288"/>
        <end position="311"/>
    </location>
</feature>
<dbReference type="InterPro" id="IPR036097">
    <property type="entry name" value="HisK_dim/P_sf"/>
</dbReference>
<dbReference type="SUPFAM" id="SSF55874">
    <property type="entry name" value="ATPase domain of HSP90 chaperone/DNA topoisomerase II/histidine kinase"/>
    <property type="match status" value="1"/>
</dbReference>
<evidence type="ECO:0000256" key="2">
    <source>
        <dbReference type="ARBA" id="ARBA00012438"/>
    </source>
</evidence>
<dbReference type="InterPro" id="IPR003594">
    <property type="entry name" value="HATPase_dom"/>
</dbReference>
<dbReference type="AlphaFoldDB" id="A0A326RXH3"/>
<keyword evidence="11" id="KW-1185">Reference proteome</keyword>
<dbReference type="SUPFAM" id="SSF47226">
    <property type="entry name" value="Histidine-containing phosphotransfer domain, HPT domain"/>
    <property type="match status" value="1"/>
</dbReference>
<dbReference type="Gene3D" id="3.40.50.2300">
    <property type="match status" value="1"/>
</dbReference>
<dbReference type="RefSeq" id="WP_111393964.1">
    <property type="nucleotide sequence ID" value="NZ_JBJINY010000084.1"/>
</dbReference>
<evidence type="ECO:0000256" key="3">
    <source>
        <dbReference type="ARBA" id="ARBA00022553"/>
    </source>
</evidence>